<dbReference type="Gene3D" id="3.20.20.30">
    <property type="entry name" value="Luciferase-like domain"/>
    <property type="match status" value="1"/>
</dbReference>
<name>A0ABT5LN41_9GAMM</name>
<proteinExistence type="predicted"/>
<keyword evidence="2" id="KW-0288">FMN</keyword>
<dbReference type="InterPro" id="IPR036661">
    <property type="entry name" value="Luciferase-like_sf"/>
</dbReference>
<accession>A0ABT5LN41</accession>
<comment type="caution">
    <text evidence="5">The sequence shown here is derived from an EMBL/GenBank/DDBJ whole genome shotgun (WGS) entry which is preliminary data.</text>
</comment>
<evidence type="ECO:0000313" key="6">
    <source>
        <dbReference type="Proteomes" id="UP001220225"/>
    </source>
</evidence>
<dbReference type="Proteomes" id="UP001220225">
    <property type="component" value="Unassembled WGS sequence"/>
</dbReference>
<evidence type="ECO:0000256" key="2">
    <source>
        <dbReference type="ARBA" id="ARBA00022643"/>
    </source>
</evidence>
<dbReference type="PANTHER" id="PTHR30011">
    <property type="entry name" value="ALKANESULFONATE MONOOXYGENASE-RELATED"/>
    <property type="match status" value="1"/>
</dbReference>
<keyword evidence="4" id="KW-0503">Monooxygenase</keyword>
<gene>
    <name evidence="5" type="ORF">PSI14_02830</name>
</gene>
<dbReference type="RefSeq" id="WP_273574305.1">
    <property type="nucleotide sequence ID" value="NZ_JAQRFN010000002.1"/>
</dbReference>
<protein>
    <submittedName>
        <fullName evidence="5">Uncharacterized protein</fullName>
    </submittedName>
</protein>
<evidence type="ECO:0000256" key="3">
    <source>
        <dbReference type="ARBA" id="ARBA00023002"/>
    </source>
</evidence>
<keyword evidence="1" id="KW-0285">Flavoprotein</keyword>
<sequence>MDELRDVNEDIIMLSRQLGLESDDLKLHEPLPYRLIEKSSNDIISKGFSSEIIKLARPKNLTVYQLILQNLGTHRMLLGTPEMIADDMEKWFLEHAADGFNLNFDVFPEALQIMIEHVIPLLQQKNLFRLDYTEQTIRERFGVMSLTFLYFLPCSHTGHGGSSPFQVLFLSKYHSVFLLLFPQSTINHKRSY</sequence>
<evidence type="ECO:0000256" key="4">
    <source>
        <dbReference type="ARBA" id="ARBA00023033"/>
    </source>
</evidence>
<evidence type="ECO:0000313" key="5">
    <source>
        <dbReference type="EMBL" id="MDC9595830.1"/>
    </source>
</evidence>
<dbReference type="EMBL" id="JAQRFN010000002">
    <property type="protein sequence ID" value="MDC9595830.1"/>
    <property type="molecule type" value="Genomic_DNA"/>
</dbReference>
<reference evidence="5 6" key="1">
    <citation type="submission" date="2023-02" db="EMBL/GenBank/DDBJ databases">
        <title>Entomopathogenic bacteria.</title>
        <authorList>
            <person name="Machado R.A."/>
        </authorList>
    </citation>
    <scope>NUCLEOTIDE SEQUENCE [LARGE SCALE GENOMIC DNA]</scope>
    <source>
        <strain evidence="5 6">XENO-2</strain>
    </source>
</reference>
<dbReference type="PANTHER" id="PTHR30011:SF16">
    <property type="entry name" value="C2H2 FINGER DOMAIN TRANSCRIPTION FACTOR (EUROFUNG)-RELATED"/>
    <property type="match status" value="1"/>
</dbReference>
<evidence type="ECO:0000256" key="1">
    <source>
        <dbReference type="ARBA" id="ARBA00022630"/>
    </source>
</evidence>
<dbReference type="SUPFAM" id="SSF51679">
    <property type="entry name" value="Bacterial luciferase-like"/>
    <property type="match status" value="1"/>
</dbReference>
<organism evidence="5 6">
    <name type="scientific">Xenorhabdus anantnagensis</name>
    <dbReference type="NCBI Taxonomy" id="3025875"/>
    <lineage>
        <taxon>Bacteria</taxon>
        <taxon>Pseudomonadati</taxon>
        <taxon>Pseudomonadota</taxon>
        <taxon>Gammaproteobacteria</taxon>
        <taxon>Enterobacterales</taxon>
        <taxon>Morganellaceae</taxon>
        <taxon>Xenorhabdus</taxon>
    </lineage>
</organism>
<keyword evidence="3" id="KW-0560">Oxidoreductase</keyword>
<keyword evidence="6" id="KW-1185">Reference proteome</keyword>
<dbReference type="InterPro" id="IPR051260">
    <property type="entry name" value="Diverse_substr_monoxygenases"/>
</dbReference>